<reference evidence="12 13" key="1">
    <citation type="submission" date="2021-02" db="EMBL/GenBank/DDBJ databases">
        <title>Genome assembly of Pseudopithomyces chartarum.</title>
        <authorList>
            <person name="Jauregui R."/>
            <person name="Singh J."/>
            <person name="Voisey C."/>
        </authorList>
    </citation>
    <scope>NUCLEOTIDE SEQUENCE [LARGE SCALE GENOMIC DNA]</scope>
    <source>
        <strain evidence="12 13">AGR01</strain>
    </source>
</reference>
<dbReference type="InterPro" id="IPR011013">
    <property type="entry name" value="Gal_mutarotase_sf_dom"/>
</dbReference>
<dbReference type="GO" id="GO:0030246">
    <property type="term" value="F:carbohydrate binding"/>
    <property type="evidence" value="ECO:0007669"/>
    <property type="project" value="InterPro"/>
</dbReference>
<evidence type="ECO:0000256" key="7">
    <source>
        <dbReference type="SAM" id="MobiDB-lite"/>
    </source>
</evidence>
<evidence type="ECO:0000256" key="3">
    <source>
        <dbReference type="ARBA" id="ARBA00012741"/>
    </source>
</evidence>
<dbReference type="InterPro" id="IPR013780">
    <property type="entry name" value="Glyco_hydro_b"/>
</dbReference>
<name>A0AAN6M004_9PLEO</name>
<evidence type="ECO:0000259" key="10">
    <source>
        <dbReference type="Pfam" id="PF13802"/>
    </source>
</evidence>
<dbReference type="InterPro" id="IPR048395">
    <property type="entry name" value="Glyco_hydro_31_C"/>
</dbReference>
<dbReference type="Pfam" id="PF13802">
    <property type="entry name" value="Gal_mutarotas_2"/>
    <property type="match status" value="1"/>
</dbReference>
<organism evidence="12 13">
    <name type="scientific">Pseudopithomyces chartarum</name>
    <dbReference type="NCBI Taxonomy" id="1892770"/>
    <lineage>
        <taxon>Eukaryota</taxon>
        <taxon>Fungi</taxon>
        <taxon>Dikarya</taxon>
        <taxon>Ascomycota</taxon>
        <taxon>Pezizomycotina</taxon>
        <taxon>Dothideomycetes</taxon>
        <taxon>Pleosporomycetidae</taxon>
        <taxon>Pleosporales</taxon>
        <taxon>Massarineae</taxon>
        <taxon>Didymosphaeriaceae</taxon>
        <taxon>Pseudopithomyces</taxon>
    </lineage>
</organism>
<comment type="caution">
    <text evidence="12">The sequence shown here is derived from an EMBL/GenBank/DDBJ whole genome shotgun (WGS) entry which is preliminary data.</text>
</comment>
<feature type="chain" id="PRO_5042964986" description="alpha-glucosidase" evidence="8">
    <location>
        <begin position="20"/>
        <end position="900"/>
    </location>
</feature>
<dbReference type="AlphaFoldDB" id="A0AAN6M004"/>
<dbReference type="CDD" id="cd06602">
    <property type="entry name" value="GH31_MGAM_SI_GAA"/>
    <property type="match status" value="1"/>
</dbReference>
<dbReference type="Gene3D" id="3.20.20.80">
    <property type="entry name" value="Glycosidases"/>
    <property type="match status" value="1"/>
</dbReference>
<dbReference type="PANTHER" id="PTHR22762:SF95">
    <property type="entry name" value="ALPHA_BETA-GLUCOSIDASE AGDC-RELATED"/>
    <property type="match status" value="1"/>
</dbReference>
<dbReference type="PANTHER" id="PTHR22762">
    <property type="entry name" value="ALPHA-GLUCOSIDASE"/>
    <property type="match status" value="1"/>
</dbReference>
<evidence type="ECO:0000256" key="6">
    <source>
        <dbReference type="RuleBase" id="RU361185"/>
    </source>
</evidence>
<dbReference type="EMBL" id="WVTA01000005">
    <property type="protein sequence ID" value="KAK3210206.1"/>
    <property type="molecule type" value="Genomic_DNA"/>
</dbReference>
<dbReference type="PROSITE" id="PS00129">
    <property type="entry name" value="GLYCOSYL_HYDROL_F31_1"/>
    <property type="match status" value="1"/>
</dbReference>
<dbReference type="SUPFAM" id="SSF74650">
    <property type="entry name" value="Galactose mutarotase-like"/>
    <property type="match status" value="1"/>
</dbReference>
<dbReference type="InterPro" id="IPR000322">
    <property type="entry name" value="Glyco_hydro_31_TIM"/>
</dbReference>
<evidence type="ECO:0000313" key="12">
    <source>
        <dbReference type="EMBL" id="KAK3210206.1"/>
    </source>
</evidence>
<dbReference type="GO" id="GO:0005975">
    <property type="term" value="P:carbohydrate metabolic process"/>
    <property type="evidence" value="ECO:0007669"/>
    <property type="project" value="InterPro"/>
</dbReference>
<evidence type="ECO:0000256" key="1">
    <source>
        <dbReference type="ARBA" id="ARBA00001657"/>
    </source>
</evidence>
<protein>
    <recommendedName>
        <fullName evidence="3">alpha-glucosidase</fullName>
        <ecNumber evidence="3">3.2.1.20</ecNumber>
    </recommendedName>
</protein>
<dbReference type="GO" id="GO:0004558">
    <property type="term" value="F:alpha-1,4-glucosidase activity"/>
    <property type="evidence" value="ECO:0007669"/>
    <property type="project" value="UniProtKB-EC"/>
</dbReference>
<keyword evidence="13" id="KW-1185">Reference proteome</keyword>
<dbReference type="InterPro" id="IPR030458">
    <property type="entry name" value="Glyco_hydro_31_AS"/>
</dbReference>
<feature type="domain" description="Glycoside hydrolase family 31 TIM barrel" evidence="9">
    <location>
        <begin position="279"/>
        <end position="682"/>
    </location>
</feature>
<evidence type="ECO:0000256" key="2">
    <source>
        <dbReference type="ARBA" id="ARBA00007806"/>
    </source>
</evidence>
<dbReference type="Pfam" id="PF21365">
    <property type="entry name" value="Glyco_hydro_31_3rd"/>
    <property type="match status" value="1"/>
</dbReference>
<dbReference type="Gene3D" id="2.60.40.1180">
    <property type="entry name" value="Golgi alpha-mannosidase II"/>
    <property type="match status" value="2"/>
</dbReference>
<evidence type="ECO:0000256" key="4">
    <source>
        <dbReference type="ARBA" id="ARBA00022801"/>
    </source>
</evidence>
<keyword evidence="8" id="KW-0732">Signal</keyword>
<evidence type="ECO:0000256" key="8">
    <source>
        <dbReference type="SAM" id="SignalP"/>
    </source>
</evidence>
<dbReference type="Proteomes" id="UP001280581">
    <property type="component" value="Unassembled WGS sequence"/>
</dbReference>
<dbReference type="CDD" id="cd14752">
    <property type="entry name" value="GH31_N"/>
    <property type="match status" value="1"/>
</dbReference>
<keyword evidence="5 6" id="KW-0326">Glycosidase</keyword>
<gene>
    <name evidence="12" type="ORF">GRF29_44g1990566</name>
</gene>
<evidence type="ECO:0000313" key="13">
    <source>
        <dbReference type="Proteomes" id="UP001280581"/>
    </source>
</evidence>
<evidence type="ECO:0000256" key="5">
    <source>
        <dbReference type="ARBA" id="ARBA00023295"/>
    </source>
</evidence>
<evidence type="ECO:0000259" key="9">
    <source>
        <dbReference type="Pfam" id="PF01055"/>
    </source>
</evidence>
<feature type="domain" description="Glycoside hydrolase family 31 N-terminal" evidence="10">
    <location>
        <begin position="94"/>
        <end position="229"/>
    </location>
</feature>
<sequence>MRLQPIAFGLVAYAGLASAIPTSSGPSPARRSVSVGDCPGYQASNVVHSDSGLTADLTLAGNACDVYGTDLKDLKLVVEHQSEDRLHVHIYDKDEQVYQVQESLFERPKNGKTSSDDAELEFALVEKPFSFKVTRKENGEVLFDTSAAQLVFESQYLRLRTSLPKNPNIYGFGEHSDPFRLPNVGYRRTLWNSESPFIPHNSNLYGSHPVYFDHRGAKGTHGVFLLNANGMAVKLDVTESGDQYLEYNTIGGVLDLYFLAGKEPSQVSKQYADTVGYSAMFPYWTFGNHQCKYGYWDVNMVAEVVGNYSAAGIPLEVMWTDIDYMNLRQDFTTDNLRFPIHKMREMIDTLHARGQRYVLILDPGIQRNTSYDPYVKGHEMDVFFKNEDGSDYLGRQWAGTVVWPDWLAPNTSDWWADQIARTFSAESGIDLDGIWVDMNEASNFCGGLDCNPSDPDGNPPSPEHSARPNTGRPIPGFPEDFQPDNGALRARQAGDDLHKGLPGRNLFRSVYDPVNHVGDLFSSTIWTNNTNYDGTVQFDTHNLHGHSMSRVTYDAMLSRRPGLRPMVLTRSTFASTGRKATHWFGDNESSWEHYRVSIRQMLAWVAMHQMPMVGSDVCGFNGNANEQMCARWALLGAFQPFFRNHAEYSSIPQEYYQWPLTTTAAKKAIDTRYKLIDYAYTALYYQTTEGTPMVNPLFFIYPEDENTFGIQHQWFYGDALLISPVTTDFSDAVTYYLPKDTFYNYWTGERVDGKGANVTETGVSWTDIPVHIRGGTIIPQRANSSNTTAQLRKEDFVFIVAPDADGKAKGRLYLDEGEKLEQTQVSEIEMSYDNGNLTVGGTWGYPGLNGESITVKEWRVLGQGGISSGDLGDASTLDSASGTVTVKGTWKLDEGFSAHI</sequence>
<dbReference type="Pfam" id="PF01055">
    <property type="entry name" value="Glyco_hydro_31_2nd"/>
    <property type="match status" value="1"/>
</dbReference>
<feature type="region of interest" description="Disordered" evidence="7">
    <location>
        <begin position="447"/>
        <end position="487"/>
    </location>
</feature>
<accession>A0AAN6M004</accession>
<proteinExistence type="inferred from homology"/>
<comment type="similarity">
    <text evidence="2 6">Belongs to the glycosyl hydrolase 31 family.</text>
</comment>
<dbReference type="Gene3D" id="2.60.40.1760">
    <property type="entry name" value="glycosyl hydrolase (family 31)"/>
    <property type="match status" value="1"/>
</dbReference>
<dbReference type="InterPro" id="IPR025887">
    <property type="entry name" value="Glyco_hydro_31_N_dom"/>
</dbReference>
<dbReference type="InterPro" id="IPR017853">
    <property type="entry name" value="GH"/>
</dbReference>
<keyword evidence="4 6" id="KW-0378">Hydrolase</keyword>
<feature type="domain" description="Glycosyl hydrolase family 31 C-terminal" evidence="11">
    <location>
        <begin position="690"/>
        <end position="778"/>
    </location>
</feature>
<dbReference type="SUPFAM" id="SSF51445">
    <property type="entry name" value="(Trans)glycosidases"/>
    <property type="match status" value="1"/>
</dbReference>
<comment type="catalytic activity">
    <reaction evidence="1">
        <text>Hydrolysis of terminal, non-reducing (1-&gt;4)-linked alpha-D-glucose residues with release of alpha-D-glucose.</text>
        <dbReference type="EC" id="3.2.1.20"/>
    </reaction>
</comment>
<feature type="signal peptide" evidence="8">
    <location>
        <begin position="1"/>
        <end position="19"/>
    </location>
</feature>
<evidence type="ECO:0000259" key="11">
    <source>
        <dbReference type="Pfam" id="PF21365"/>
    </source>
</evidence>
<dbReference type="EC" id="3.2.1.20" evidence="3"/>
<dbReference type="SUPFAM" id="SSF51011">
    <property type="entry name" value="Glycosyl hydrolase domain"/>
    <property type="match status" value="1"/>
</dbReference>